<sequence>MADFIEVHVTAADRDEADRICTAAVTNRLAACAQVATQIRSTYRWEGEIQQSDEWLILMKTTGRRFAELSALIQDLHSYDVPEIVAIPITLGTPAYLEWISKETSPQ</sequence>
<keyword evidence="3" id="KW-1185">Reference proteome</keyword>
<comment type="similarity">
    <text evidence="1">Belongs to the CutA family.</text>
</comment>
<dbReference type="EMBL" id="BAAAHQ010000055">
    <property type="protein sequence ID" value="GAA0952724.1"/>
    <property type="molecule type" value="Genomic_DNA"/>
</dbReference>
<dbReference type="InterPro" id="IPR011322">
    <property type="entry name" value="N-reg_PII-like_a/b"/>
</dbReference>
<dbReference type="Gene3D" id="3.30.70.120">
    <property type="match status" value="1"/>
</dbReference>
<name>A0ABN1R7G5_9ACTN</name>
<accession>A0ABN1R7G5</accession>
<comment type="caution">
    <text evidence="2">The sequence shown here is derived from an EMBL/GenBank/DDBJ whole genome shotgun (WGS) entry which is preliminary data.</text>
</comment>
<protein>
    <submittedName>
        <fullName evidence="2">Divalent-cation tolerance protein CutA</fullName>
    </submittedName>
</protein>
<dbReference type="PANTHER" id="PTHR23419:SF8">
    <property type="entry name" value="FI09726P"/>
    <property type="match status" value="1"/>
</dbReference>
<evidence type="ECO:0000313" key="2">
    <source>
        <dbReference type="EMBL" id="GAA0952724.1"/>
    </source>
</evidence>
<reference evidence="2 3" key="1">
    <citation type="journal article" date="2019" name="Int. J. Syst. Evol. Microbiol.">
        <title>The Global Catalogue of Microorganisms (GCM) 10K type strain sequencing project: providing services to taxonomists for standard genome sequencing and annotation.</title>
        <authorList>
            <consortium name="The Broad Institute Genomics Platform"/>
            <consortium name="The Broad Institute Genome Sequencing Center for Infectious Disease"/>
            <person name="Wu L."/>
            <person name="Ma J."/>
        </authorList>
    </citation>
    <scope>NUCLEOTIDE SEQUENCE [LARGE SCALE GENOMIC DNA]</scope>
    <source>
        <strain evidence="2 3">JCM 11136</strain>
    </source>
</reference>
<dbReference type="InterPro" id="IPR015867">
    <property type="entry name" value="N-reg_PII/ATP_PRibTrfase_C"/>
</dbReference>
<dbReference type="RefSeq" id="WP_343955054.1">
    <property type="nucleotide sequence ID" value="NZ_BAAAHQ010000055.1"/>
</dbReference>
<organism evidence="2 3">
    <name type="scientific">Nonomuraea longicatena</name>
    <dbReference type="NCBI Taxonomy" id="83682"/>
    <lineage>
        <taxon>Bacteria</taxon>
        <taxon>Bacillati</taxon>
        <taxon>Actinomycetota</taxon>
        <taxon>Actinomycetes</taxon>
        <taxon>Streptosporangiales</taxon>
        <taxon>Streptosporangiaceae</taxon>
        <taxon>Nonomuraea</taxon>
    </lineage>
</organism>
<evidence type="ECO:0000256" key="1">
    <source>
        <dbReference type="ARBA" id="ARBA00010169"/>
    </source>
</evidence>
<dbReference type="InterPro" id="IPR004323">
    <property type="entry name" value="Ion_tolerance_CutA"/>
</dbReference>
<gene>
    <name evidence="2" type="ORF">GCM10009560_74750</name>
</gene>
<dbReference type="SUPFAM" id="SSF54913">
    <property type="entry name" value="GlnB-like"/>
    <property type="match status" value="1"/>
</dbReference>
<evidence type="ECO:0000313" key="3">
    <source>
        <dbReference type="Proteomes" id="UP001501578"/>
    </source>
</evidence>
<dbReference type="PANTHER" id="PTHR23419">
    <property type="entry name" value="DIVALENT CATION TOLERANCE CUTA-RELATED"/>
    <property type="match status" value="1"/>
</dbReference>
<dbReference type="Proteomes" id="UP001501578">
    <property type="component" value="Unassembled WGS sequence"/>
</dbReference>
<proteinExistence type="inferred from homology"/>
<dbReference type="Pfam" id="PF03091">
    <property type="entry name" value="CutA1"/>
    <property type="match status" value="1"/>
</dbReference>